<dbReference type="InterPro" id="IPR036249">
    <property type="entry name" value="Thioredoxin-like_sf"/>
</dbReference>
<keyword evidence="1" id="KW-1015">Disulfide bond</keyword>
<comment type="caution">
    <text evidence="3">The sequence shown here is derived from an EMBL/GenBank/DDBJ whole genome shotgun (WGS) entry which is preliminary data.</text>
</comment>
<accession>A0A1E3K2C9</accession>
<protein>
    <recommendedName>
        <fullName evidence="2">Thioredoxin domain-containing protein</fullName>
    </recommendedName>
</protein>
<dbReference type="SUPFAM" id="SSF52833">
    <property type="entry name" value="Thioredoxin-like"/>
    <property type="match status" value="1"/>
</dbReference>
<dbReference type="EMBL" id="AWGH01000002">
    <property type="protein sequence ID" value="ODO07334.1"/>
    <property type="molecule type" value="Genomic_DNA"/>
</dbReference>
<evidence type="ECO:0000256" key="1">
    <source>
        <dbReference type="ARBA" id="ARBA00023157"/>
    </source>
</evidence>
<dbReference type="Pfam" id="PF00085">
    <property type="entry name" value="Thioredoxin"/>
    <property type="match status" value="1"/>
</dbReference>
<evidence type="ECO:0000313" key="3">
    <source>
        <dbReference type="EMBL" id="ODO07334.1"/>
    </source>
</evidence>
<dbReference type="OrthoDB" id="2121326at2759"/>
<dbReference type="CDD" id="cd02947">
    <property type="entry name" value="TRX_family"/>
    <property type="match status" value="1"/>
</dbReference>
<dbReference type="Proteomes" id="UP000094819">
    <property type="component" value="Unassembled WGS sequence"/>
</dbReference>
<evidence type="ECO:0000259" key="2">
    <source>
        <dbReference type="Pfam" id="PF00085"/>
    </source>
</evidence>
<dbReference type="PANTHER" id="PTHR46115">
    <property type="entry name" value="THIOREDOXIN-LIKE PROTEIN 1"/>
    <property type="match status" value="1"/>
</dbReference>
<evidence type="ECO:0000313" key="4">
    <source>
        <dbReference type="Proteomes" id="UP000094819"/>
    </source>
</evidence>
<organism evidence="3 4">
    <name type="scientific">Cryptococcus wingfieldii CBS 7118</name>
    <dbReference type="NCBI Taxonomy" id="1295528"/>
    <lineage>
        <taxon>Eukaryota</taxon>
        <taxon>Fungi</taxon>
        <taxon>Dikarya</taxon>
        <taxon>Basidiomycota</taxon>
        <taxon>Agaricomycotina</taxon>
        <taxon>Tremellomycetes</taxon>
        <taxon>Tremellales</taxon>
        <taxon>Cryptococcaceae</taxon>
        <taxon>Cryptococcus</taxon>
    </lineage>
</organism>
<keyword evidence="4" id="KW-1185">Reference proteome</keyword>
<proteinExistence type="predicted"/>
<dbReference type="RefSeq" id="XP_019034811.1">
    <property type="nucleotide sequence ID" value="XM_019173085.1"/>
</dbReference>
<name>A0A1E3K2C9_9TREE</name>
<dbReference type="Gene3D" id="3.40.30.10">
    <property type="entry name" value="Glutaredoxin"/>
    <property type="match status" value="1"/>
</dbReference>
<dbReference type="AlphaFoldDB" id="A0A1E3K2C9"/>
<gene>
    <name evidence="3" type="ORF">L198_00913</name>
</gene>
<reference evidence="3 4" key="1">
    <citation type="submission" date="2016-06" db="EMBL/GenBank/DDBJ databases">
        <title>Evolution of pathogenesis and genome organization in the Tremellales.</title>
        <authorList>
            <person name="Cuomo C."/>
            <person name="Litvintseva A."/>
            <person name="Heitman J."/>
            <person name="Chen Y."/>
            <person name="Sun S."/>
            <person name="Springer D."/>
            <person name="Dromer F."/>
            <person name="Young S."/>
            <person name="Zeng Q."/>
            <person name="Chapman S."/>
            <person name="Gujja S."/>
            <person name="Saif S."/>
            <person name="Birren B."/>
        </authorList>
    </citation>
    <scope>NUCLEOTIDE SEQUENCE [LARGE SCALE GENOMIC DNA]</scope>
    <source>
        <strain evidence="3 4">CBS 7118</strain>
    </source>
</reference>
<dbReference type="InterPro" id="IPR013766">
    <property type="entry name" value="Thioredoxin_domain"/>
</dbReference>
<dbReference type="GeneID" id="30190126"/>
<sequence length="71" mass="7611">MSLPFRSLESDYPGTMFCRVDVDKHPDIVAKVGISSLPTLVAYKNGTKIGDYVGDNPQGLVAQLETVAGAR</sequence>
<feature type="domain" description="Thioredoxin" evidence="2">
    <location>
        <begin position="8"/>
        <end position="64"/>
    </location>
</feature>